<comment type="caution">
    <text evidence="4">The sequence shown here is derived from an EMBL/GenBank/DDBJ whole genome shotgun (WGS) entry which is preliminary data.</text>
</comment>
<dbReference type="Gene3D" id="3.40.33.10">
    <property type="entry name" value="CAP"/>
    <property type="match status" value="1"/>
</dbReference>
<evidence type="ECO:0000256" key="2">
    <source>
        <dbReference type="SAM" id="SignalP"/>
    </source>
</evidence>
<dbReference type="EMBL" id="JAJNOC010000005">
    <property type="protein sequence ID" value="MCD2518033.1"/>
    <property type="molecule type" value="Genomic_DNA"/>
</dbReference>
<dbReference type="SUPFAM" id="SSF55797">
    <property type="entry name" value="PR-1-like"/>
    <property type="match status" value="1"/>
</dbReference>
<organism evidence="4 5">
    <name type="scientific">Massilia phyllostachyos</name>
    <dbReference type="NCBI Taxonomy" id="2898585"/>
    <lineage>
        <taxon>Bacteria</taxon>
        <taxon>Pseudomonadati</taxon>
        <taxon>Pseudomonadota</taxon>
        <taxon>Betaproteobacteria</taxon>
        <taxon>Burkholderiales</taxon>
        <taxon>Oxalobacteraceae</taxon>
        <taxon>Telluria group</taxon>
        <taxon>Massilia</taxon>
    </lineage>
</organism>
<proteinExistence type="predicted"/>
<feature type="domain" description="SCP" evidence="3">
    <location>
        <begin position="81"/>
        <end position="205"/>
    </location>
</feature>
<sequence length="333" mass="34704">MSYAVCLPLVRWRPLIAALVAVSSLTACGGGGGGDNDNGGSSGNVGATPGAVTPSPSGAVPTGANAPTLTNNIAVDGRNWINYRRSQLGVPTVTENTLINNAAQGHSEYLRANNLMSHDQVAGRTGFTGVTLGDRLNAAGYTLPSNGYAYGEVISGTTNGSGFFMAEELVTAIYHRFVMFEPKFREIGTGAATATNRYNYFTADFATRGGFGPGIASNAVAVWPFNGQTQVTPDFMSDTEQPDPVPNQNQVGYPISVHANIDAPVTVQTFSVRPRGGANLQVLQVFPSGSATQRTAAAIIPLAALRAATTYDVSFAGTVNGAPVSREWSFTTK</sequence>
<dbReference type="InterPro" id="IPR014044">
    <property type="entry name" value="CAP_dom"/>
</dbReference>
<dbReference type="Pfam" id="PF00188">
    <property type="entry name" value="CAP"/>
    <property type="match status" value="1"/>
</dbReference>
<dbReference type="PANTHER" id="PTHR31157">
    <property type="entry name" value="SCP DOMAIN-CONTAINING PROTEIN"/>
    <property type="match status" value="1"/>
</dbReference>
<accession>A0ABS8Q8F6</accession>
<dbReference type="RefSeq" id="WP_231059318.1">
    <property type="nucleotide sequence ID" value="NZ_JAJNOC010000005.1"/>
</dbReference>
<evidence type="ECO:0000313" key="5">
    <source>
        <dbReference type="Proteomes" id="UP001179361"/>
    </source>
</evidence>
<protein>
    <submittedName>
        <fullName evidence="4">CAP domain-containing protein</fullName>
    </submittedName>
</protein>
<evidence type="ECO:0000256" key="1">
    <source>
        <dbReference type="SAM" id="MobiDB-lite"/>
    </source>
</evidence>
<evidence type="ECO:0000259" key="3">
    <source>
        <dbReference type="Pfam" id="PF00188"/>
    </source>
</evidence>
<name>A0ABS8Q8F6_9BURK</name>
<keyword evidence="2" id="KW-0732">Signal</keyword>
<reference evidence="4" key="1">
    <citation type="submission" date="2021-11" db="EMBL/GenBank/DDBJ databases">
        <title>The complete genome of Massilia sp sp. G4R7.</title>
        <authorList>
            <person name="Liu L."/>
            <person name="Yue J."/>
            <person name="Yuan J."/>
            <person name="Yang F."/>
            <person name="Li L."/>
        </authorList>
    </citation>
    <scope>NUCLEOTIDE SEQUENCE</scope>
    <source>
        <strain evidence="4">G4R7</strain>
    </source>
</reference>
<dbReference type="Proteomes" id="UP001179361">
    <property type="component" value="Unassembled WGS sequence"/>
</dbReference>
<keyword evidence="5" id="KW-1185">Reference proteome</keyword>
<feature type="chain" id="PRO_5047253092" evidence="2">
    <location>
        <begin position="30"/>
        <end position="333"/>
    </location>
</feature>
<feature type="region of interest" description="Disordered" evidence="1">
    <location>
        <begin position="36"/>
        <end position="66"/>
    </location>
</feature>
<feature type="signal peptide" evidence="2">
    <location>
        <begin position="1"/>
        <end position="29"/>
    </location>
</feature>
<evidence type="ECO:0000313" key="4">
    <source>
        <dbReference type="EMBL" id="MCD2518033.1"/>
    </source>
</evidence>
<dbReference type="PANTHER" id="PTHR31157:SF1">
    <property type="entry name" value="SCP DOMAIN-CONTAINING PROTEIN"/>
    <property type="match status" value="1"/>
</dbReference>
<dbReference type="InterPro" id="IPR035940">
    <property type="entry name" value="CAP_sf"/>
</dbReference>
<dbReference type="CDD" id="cd05379">
    <property type="entry name" value="CAP_bacterial"/>
    <property type="match status" value="1"/>
</dbReference>
<gene>
    <name evidence="4" type="ORF">LQ564_17115</name>
</gene>